<dbReference type="InterPro" id="IPR001296">
    <property type="entry name" value="Glyco_trans_1"/>
</dbReference>
<proteinExistence type="predicted"/>
<dbReference type="RefSeq" id="WP_074754783.1">
    <property type="nucleotide sequence ID" value="NZ_FOGJ01000005.1"/>
</dbReference>
<evidence type="ECO:0000259" key="2">
    <source>
        <dbReference type="Pfam" id="PF00534"/>
    </source>
</evidence>
<evidence type="ECO:0000259" key="3">
    <source>
        <dbReference type="Pfam" id="PF13439"/>
    </source>
</evidence>
<feature type="domain" description="Glycosyltransferase subfamily 4-like N-terminal" evidence="3">
    <location>
        <begin position="13"/>
        <end position="183"/>
    </location>
</feature>
<name>A0A1H9NST2_BUTFI</name>
<keyword evidence="1 4" id="KW-0808">Transferase</keyword>
<dbReference type="PANTHER" id="PTHR46401">
    <property type="entry name" value="GLYCOSYLTRANSFERASE WBBK-RELATED"/>
    <property type="match status" value="1"/>
</dbReference>
<evidence type="ECO:0000313" key="5">
    <source>
        <dbReference type="Proteomes" id="UP000182584"/>
    </source>
</evidence>
<dbReference type="OrthoDB" id="9814612at2"/>
<dbReference type="PANTHER" id="PTHR46401:SF2">
    <property type="entry name" value="GLYCOSYLTRANSFERASE WBBK-RELATED"/>
    <property type="match status" value="1"/>
</dbReference>
<evidence type="ECO:0000256" key="1">
    <source>
        <dbReference type="ARBA" id="ARBA00022679"/>
    </source>
</evidence>
<dbReference type="InterPro" id="IPR028098">
    <property type="entry name" value="Glyco_trans_4-like_N"/>
</dbReference>
<dbReference type="Pfam" id="PF13439">
    <property type="entry name" value="Glyco_transf_4"/>
    <property type="match status" value="1"/>
</dbReference>
<dbReference type="EMBL" id="FOGJ01000005">
    <property type="protein sequence ID" value="SER39016.1"/>
    <property type="molecule type" value="Genomic_DNA"/>
</dbReference>
<sequence>MTIVFVTHENYLNGASRSLIELMECKHNDHQFVIVSRAKNGPFQDEIKKRNIKLITVPYLWCCCNAENHYKMHYIRWKLISRLLNVISTGIISYRLKNQKIDIIVQNSSVVDLGILLSKILKCPLVCHKREFGKEDFDLYPYDKSEYYSNLNKMNGIITVSNAVRDKLNVNKPVVKTIYNGVSRSNIIIDKHYHISQTEKMILLISGVISENKGQKIAISAMRLLYKKGINNIELWIAGNGDIRSLGICSNEKNFIKVLGQVNDLRKIREEVDIELVCSRCEAFGRVTVEAMLGGIMVIGTRSGGTVEIIREGENGYLFDYENSNQLAEIIGRINENRIILETFGKSARDYAKKNFLIEECANNTFDFYNSIIESS</sequence>
<dbReference type="CDD" id="cd03801">
    <property type="entry name" value="GT4_PimA-like"/>
    <property type="match status" value="1"/>
</dbReference>
<dbReference type="SUPFAM" id="SSF53756">
    <property type="entry name" value="UDP-Glycosyltransferase/glycogen phosphorylase"/>
    <property type="match status" value="1"/>
</dbReference>
<evidence type="ECO:0000313" key="4">
    <source>
        <dbReference type="EMBL" id="SER39016.1"/>
    </source>
</evidence>
<dbReference type="GO" id="GO:0016757">
    <property type="term" value="F:glycosyltransferase activity"/>
    <property type="evidence" value="ECO:0007669"/>
    <property type="project" value="InterPro"/>
</dbReference>
<dbReference type="AlphaFoldDB" id="A0A1H9NST2"/>
<dbReference type="Pfam" id="PF00534">
    <property type="entry name" value="Glycos_transf_1"/>
    <property type="match status" value="1"/>
</dbReference>
<gene>
    <name evidence="4" type="ORF">SAMN04487884_1057</name>
</gene>
<feature type="domain" description="Glycosyl transferase family 1" evidence="2">
    <location>
        <begin position="196"/>
        <end position="349"/>
    </location>
</feature>
<accession>A0A1H9NST2</accession>
<reference evidence="4 5" key="1">
    <citation type="submission" date="2016-10" db="EMBL/GenBank/DDBJ databases">
        <authorList>
            <person name="de Groot N.N."/>
        </authorList>
    </citation>
    <scope>NUCLEOTIDE SEQUENCE [LARGE SCALE GENOMIC DNA]</scope>
    <source>
        <strain evidence="4 5">AR40</strain>
    </source>
</reference>
<dbReference type="GO" id="GO:0009103">
    <property type="term" value="P:lipopolysaccharide biosynthetic process"/>
    <property type="evidence" value="ECO:0007669"/>
    <property type="project" value="TreeGrafter"/>
</dbReference>
<dbReference type="Proteomes" id="UP000182584">
    <property type="component" value="Unassembled WGS sequence"/>
</dbReference>
<dbReference type="Gene3D" id="3.40.50.2000">
    <property type="entry name" value="Glycogen Phosphorylase B"/>
    <property type="match status" value="2"/>
</dbReference>
<organism evidence="4 5">
    <name type="scientific">Butyrivibrio fibrisolvens</name>
    <dbReference type="NCBI Taxonomy" id="831"/>
    <lineage>
        <taxon>Bacteria</taxon>
        <taxon>Bacillati</taxon>
        <taxon>Bacillota</taxon>
        <taxon>Clostridia</taxon>
        <taxon>Lachnospirales</taxon>
        <taxon>Lachnospiraceae</taxon>
        <taxon>Butyrivibrio</taxon>
    </lineage>
</organism>
<protein>
    <submittedName>
        <fullName evidence="4">Glycosyltransferase involved in cell wall bisynthesis</fullName>
    </submittedName>
</protein>